<comment type="similarity">
    <text evidence="4 17">Belongs to the MurCDEF family.</text>
</comment>
<comment type="function">
    <text evidence="1 17 18">Cell wall formation. Catalyzes the addition of glutamate to the nucleotide precursor UDP-N-acetylmuramoyl-L-alanine (UMA).</text>
</comment>
<evidence type="ECO:0000256" key="10">
    <source>
        <dbReference type="ARBA" id="ARBA00022840"/>
    </source>
</evidence>
<keyword evidence="13 17" id="KW-0961">Cell wall biogenesis/degradation</keyword>
<dbReference type="NCBIfam" id="TIGR01087">
    <property type="entry name" value="murD"/>
    <property type="match status" value="1"/>
</dbReference>
<dbReference type="EMBL" id="BAABVV010000012">
    <property type="protein sequence ID" value="GAA6113717.1"/>
    <property type="molecule type" value="Genomic_DNA"/>
</dbReference>
<feature type="domain" description="Mur ligase central" evidence="20">
    <location>
        <begin position="117"/>
        <end position="293"/>
    </location>
</feature>
<dbReference type="HAMAP" id="MF_00639">
    <property type="entry name" value="MurD"/>
    <property type="match status" value="1"/>
</dbReference>
<evidence type="ECO:0000256" key="18">
    <source>
        <dbReference type="RuleBase" id="RU003664"/>
    </source>
</evidence>
<feature type="domain" description="Mur ligase C-terminal" evidence="19">
    <location>
        <begin position="315"/>
        <end position="428"/>
    </location>
</feature>
<dbReference type="Gene3D" id="3.40.1190.10">
    <property type="entry name" value="Mur-like, catalytic domain"/>
    <property type="match status" value="1"/>
</dbReference>
<feature type="binding site" evidence="17">
    <location>
        <begin position="119"/>
        <end position="125"/>
    </location>
    <ligand>
        <name>ATP</name>
        <dbReference type="ChEBI" id="CHEBI:30616"/>
    </ligand>
</feature>
<keyword evidence="11 17" id="KW-0133">Cell shape</keyword>
<evidence type="ECO:0000256" key="8">
    <source>
        <dbReference type="ARBA" id="ARBA00022598"/>
    </source>
</evidence>
<keyword evidence="22" id="KW-1185">Reference proteome</keyword>
<dbReference type="PANTHER" id="PTHR43692:SF1">
    <property type="entry name" value="UDP-N-ACETYLMURAMOYLALANINE--D-GLUTAMATE LIGASE"/>
    <property type="match status" value="1"/>
</dbReference>
<dbReference type="InterPro" id="IPR005762">
    <property type="entry name" value="MurD"/>
</dbReference>
<evidence type="ECO:0000256" key="9">
    <source>
        <dbReference type="ARBA" id="ARBA00022741"/>
    </source>
</evidence>
<gene>
    <name evidence="17 21" type="primary">murD</name>
    <name evidence="21" type="ORF">AP20H10_00800</name>
</gene>
<dbReference type="InterPro" id="IPR004101">
    <property type="entry name" value="Mur_ligase_C"/>
</dbReference>
<evidence type="ECO:0000256" key="2">
    <source>
        <dbReference type="ARBA" id="ARBA00004496"/>
    </source>
</evidence>
<evidence type="ECO:0000256" key="5">
    <source>
        <dbReference type="ARBA" id="ARBA00012212"/>
    </source>
</evidence>
<dbReference type="SUPFAM" id="SSF53623">
    <property type="entry name" value="MurD-like peptide ligases, catalytic domain"/>
    <property type="match status" value="1"/>
</dbReference>
<evidence type="ECO:0000256" key="14">
    <source>
        <dbReference type="ARBA" id="ARBA00030398"/>
    </source>
</evidence>
<evidence type="ECO:0000259" key="20">
    <source>
        <dbReference type="Pfam" id="PF08245"/>
    </source>
</evidence>
<dbReference type="SUPFAM" id="SSF51984">
    <property type="entry name" value="MurCD N-terminal domain"/>
    <property type="match status" value="1"/>
</dbReference>
<evidence type="ECO:0000259" key="19">
    <source>
        <dbReference type="Pfam" id="PF02875"/>
    </source>
</evidence>
<dbReference type="EC" id="6.3.2.9" evidence="5 17"/>
<dbReference type="InterPro" id="IPR036615">
    <property type="entry name" value="Mur_ligase_C_dom_sf"/>
</dbReference>
<evidence type="ECO:0000313" key="21">
    <source>
        <dbReference type="EMBL" id="GAA6113717.1"/>
    </source>
</evidence>
<keyword evidence="12 17" id="KW-0573">Peptidoglycan synthesis</keyword>
<name>A0ABP9ZFZ3_9LACO</name>
<evidence type="ECO:0000256" key="13">
    <source>
        <dbReference type="ARBA" id="ARBA00023316"/>
    </source>
</evidence>
<keyword evidence="17 18" id="KW-0132">Cell division</keyword>
<dbReference type="Gene3D" id="3.40.50.720">
    <property type="entry name" value="NAD(P)-binding Rossmann-like Domain"/>
    <property type="match status" value="1"/>
</dbReference>
<dbReference type="InterPro" id="IPR013221">
    <property type="entry name" value="Mur_ligase_cen"/>
</dbReference>
<comment type="pathway">
    <text evidence="3 17 18">Cell wall biogenesis; peptidoglycan biosynthesis.</text>
</comment>
<comment type="caution">
    <text evidence="21">The sequence shown here is derived from an EMBL/GenBank/DDBJ whole genome shotgun (WGS) entry which is preliminary data.</text>
</comment>
<sequence>MKNIDDYKNKKILVVGAGKSGINVAKLLKKLGADVWLNDAKPLAENVKSELLNNDVNVIEAKQSAELLNLEDFDLVVKNPGIFYDNELIQEAMNQGIPVTVEVEIATEVSEAPIIGVTGSNGKTTVSTMINDILNVDRKNGHSYVAGNIGVTASTVTPSATKEDDIVLELSSFMLQGITELHPHIAVLNNVFSNHLDYHKTRENYVNAKMRITENQTENDYFVVNFDNPEWVELSKRGKAKVVPFSYDAVSKEGAYVFDDQIFFKDEKVMDVKDIKVPGQQNVQNVLAAIAVAKIMNKSNDAIKKALGSFGGVRHRVQYVLSYMDRDFYNDSKATDIEATQVALRSFNDNVVLIAGGLDRGYTFEKLEDDFKNHVKAIVLFGETKQLLSQTSSNAGVKSIKVVDNLEQAVNEAWSMSDEGDVILLSPANASWDQYDTFEQRGDEFIKFVEQKTGRKEVTK</sequence>
<keyword evidence="8 17" id="KW-0436">Ligase</keyword>
<dbReference type="SUPFAM" id="SSF53244">
    <property type="entry name" value="MurD-like peptide ligases, peptide-binding domain"/>
    <property type="match status" value="1"/>
</dbReference>
<comment type="subcellular location">
    <subcellularLocation>
        <location evidence="2 17 18">Cytoplasm</location>
    </subcellularLocation>
</comment>
<organism evidence="21 22">
    <name type="scientific">Apilactobacillus apinorum</name>
    <dbReference type="NCBI Taxonomy" id="1218495"/>
    <lineage>
        <taxon>Bacteria</taxon>
        <taxon>Bacillati</taxon>
        <taxon>Bacillota</taxon>
        <taxon>Bacilli</taxon>
        <taxon>Lactobacillales</taxon>
        <taxon>Lactobacillaceae</taxon>
        <taxon>Apilactobacillus</taxon>
    </lineage>
</organism>
<proteinExistence type="inferred from homology"/>
<evidence type="ECO:0000256" key="11">
    <source>
        <dbReference type="ARBA" id="ARBA00022960"/>
    </source>
</evidence>
<dbReference type="InterPro" id="IPR036565">
    <property type="entry name" value="Mur-like_cat_sf"/>
</dbReference>
<evidence type="ECO:0000313" key="22">
    <source>
        <dbReference type="Proteomes" id="UP001438112"/>
    </source>
</evidence>
<reference evidence="21 22" key="1">
    <citation type="submission" date="2024-03" db="EMBL/GenBank/DDBJ databases">
        <title>Inconsistent identification of Apilactobacillus kunkeei-related strains obtained by well-developed overall genome related indices.</title>
        <authorList>
            <person name="Maeno S."/>
            <person name="Endo A."/>
        </authorList>
    </citation>
    <scope>NUCLEOTIDE SEQUENCE [LARGE SCALE GENOMIC DNA]</scope>
    <source>
        <strain evidence="21 22">20H-10</strain>
    </source>
</reference>
<keyword evidence="17 18" id="KW-0131">Cell cycle</keyword>
<dbReference type="Pfam" id="PF02875">
    <property type="entry name" value="Mur_ligase_C"/>
    <property type="match status" value="1"/>
</dbReference>
<evidence type="ECO:0000256" key="16">
    <source>
        <dbReference type="ARBA" id="ARBA00047632"/>
    </source>
</evidence>
<dbReference type="RefSeq" id="WP_353317235.1">
    <property type="nucleotide sequence ID" value="NZ_BAABVV010000012.1"/>
</dbReference>
<evidence type="ECO:0000256" key="3">
    <source>
        <dbReference type="ARBA" id="ARBA00004752"/>
    </source>
</evidence>
<keyword evidence="7 17" id="KW-0963">Cytoplasm</keyword>
<dbReference type="GO" id="GO:0016874">
    <property type="term" value="F:ligase activity"/>
    <property type="evidence" value="ECO:0007669"/>
    <property type="project" value="UniProtKB-KW"/>
</dbReference>
<comment type="catalytic activity">
    <reaction evidence="16 17 18">
        <text>UDP-N-acetyl-alpha-D-muramoyl-L-alanine + D-glutamate + ATP = UDP-N-acetyl-alpha-D-muramoyl-L-alanyl-D-glutamate + ADP + phosphate + H(+)</text>
        <dbReference type="Rhea" id="RHEA:16429"/>
        <dbReference type="ChEBI" id="CHEBI:15378"/>
        <dbReference type="ChEBI" id="CHEBI:29986"/>
        <dbReference type="ChEBI" id="CHEBI:30616"/>
        <dbReference type="ChEBI" id="CHEBI:43474"/>
        <dbReference type="ChEBI" id="CHEBI:83898"/>
        <dbReference type="ChEBI" id="CHEBI:83900"/>
        <dbReference type="ChEBI" id="CHEBI:456216"/>
        <dbReference type="EC" id="6.3.2.9"/>
    </reaction>
</comment>
<dbReference type="PANTHER" id="PTHR43692">
    <property type="entry name" value="UDP-N-ACETYLMURAMOYLALANINE--D-GLUTAMATE LIGASE"/>
    <property type="match status" value="1"/>
</dbReference>
<keyword evidence="9 17" id="KW-0547">Nucleotide-binding</keyword>
<dbReference type="Pfam" id="PF08245">
    <property type="entry name" value="Mur_ligase_M"/>
    <property type="match status" value="1"/>
</dbReference>
<dbReference type="Gene3D" id="3.90.190.20">
    <property type="entry name" value="Mur ligase, C-terminal domain"/>
    <property type="match status" value="1"/>
</dbReference>
<evidence type="ECO:0000256" key="7">
    <source>
        <dbReference type="ARBA" id="ARBA00022490"/>
    </source>
</evidence>
<evidence type="ECO:0000256" key="1">
    <source>
        <dbReference type="ARBA" id="ARBA00002734"/>
    </source>
</evidence>
<evidence type="ECO:0000256" key="6">
    <source>
        <dbReference type="ARBA" id="ARBA00015655"/>
    </source>
</evidence>
<dbReference type="Proteomes" id="UP001438112">
    <property type="component" value="Unassembled WGS sequence"/>
</dbReference>
<dbReference type="Pfam" id="PF21799">
    <property type="entry name" value="MurD-like_N"/>
    <property type="match status" value="1"/>
</dbReference>
<evidence type="ECO:0000256" key="4">
    <source>
        <dbReference type="ARBA" id="ARBA00010416"/>
    </source>
</evidence>
<accession>A0ABP9ZFZ3</accession>
<evidence type="ECO:0000256" key="17">
    <source>
        <dbReference type="HAMAP-Rule" id="MF_00639"/>
    </source>
</evidence>
<protein>
    <recommendedName>
        <fullName evidence="6 17">UDP-N-acetylmuramoylalanine--D-glutamate ligase</fullName>
        <ecNumber evidence="5 17">6.3.2.9</ecNumber>
    </recommendedName>
    <alternativeName>
        <fullName evidence="15 17">D-glutamic acid-adding enzyme</fullName>
    </alternativeName>
    <alternativeName>
        <fullName evidence="14 17">UDP-N-acetylmuramoyl-L-alanyl-D-glutamate synthetase</fullName>
    </alternativeName>
</protein>
<evidence type="ECO:0000256" key="12">
    <source>
        <dbReference type="ARBA" id="ARBA00022984"/>
    </source>
</evidence>
<keyword evidence="10 17" id="KW-0067">ATP-binding</keyword>
<evidence type="ECO:0000256" key="15">
    <source>
        <dbReference type="ARBA" id="ARBA00032324"/>
    </source>
</evidence>